<dbReference type="RefSeq" id="WP_014289064.1">
    <property type="nucleotide sequence ID" value="NC_016645.1"/>
</dbReference>
<keyword evidence="1" id="KW-1133">Transmembrane helix</keyword>
<dbReference type="GeneID" id="11596329"/>
<dbReference type="KEGG" id="pyr:P186_1834"/>
<evidence type="ECO:0000313" key="3">
    <source>
        <dbReference type="Proteomes" id="UP000005867"/>
    </source>
</evidence>
<keyword evidence="1" id="KW-0812">Transmembrane</keyword>
<dbReference type="AlphaFoldDB" id="G7VHE8"/>
<evidence type="ECO:0000313" key="2">
    <source>
        <dbReference type="EMBL" id="AET33239.1"/>
    </source>
</evidence>
<protein>
    <submittedName>
        <fullName evidence="2">Uncharacterized protein</fullName>
    </submittedName>
</protein>
<dbReference type="EMBL" id="CP003098">
    <property type="protein sequence ID" value="AET33239.1"/>
    <property type="molecule type" value="Genomic_DNA"/>
</dbReference>
<keyword evidence="1" id="KW-0472">Membrane</keyword>
<reference evidence="2 3" key="1">
    <citation type="journal article" date="2012" name="J. Bacteriol.">
        <title>Complete genome sequence of strain 1860, a crenarchaeon of the genus pyrobaculum able to grow with various electron acceptors.</title>
        <authorList>
            <person name="Mardanov A.V."/>
            <person name="Gumerov V.M."/>
            <person name="Slobodkina G.B."/>
            <person name="Beletsky A.V."/>
            <person name="Bonch-Osmolovskaya E.A."/>
            <person name="Ravin N.V."/>
            <person name="Skryabin K.G."/>
        </authorList>
    </citation>
    <scope>NUCLEOTIDE SEQUENCE [LARGE SCALE GENOMIC DNA]</scope>
    <source>
        <strain evidence="2 3">1860</strain>
    </source>
</reference>
<dbReference type="OrthoDB" id="15514at2157"/>
<dbReference type="Proteomes" id="UP000005867">
    <property type="component" value="Chromosome"/>
</dbReference>
<dbReference type="HOGENOM" id="CLU_2243960_0_0_2"/>
<feature type="transmembrane region" description="Helical" evidence="1">
    <location>
        <begin position="62"/>
        <end position="85"/>
    </location>
</feature>
<gene>
    <name evidence="2" type="ORF">P186_1834</name>
</gene>
<evidence type="ECO:0000256" key="1">
    <source>
        <dbReference type="SAM" id="Phobius"/>
    </source>
</evidence>
<sequence length="104" mass="11935">MRDIDLLLIEDPATVPNVEDLWKDLELDRIIELASTGTNIRKGDYVLMDESFSSTNHVEASLVAYDVVSALVDSGIFVWYVTFLYDFTRKFLDRYSEHSVLLTP</sequence>
<keyword evidence="3" id="KW-1185">Reference proteome</keyword>
<dbReference type="BioCyc" id="PSP1104324:GJSN-1795-MONOMER"/>
<proteinExistence type="predicted"/>
<name>G7VHE8_9CREN</name>
<dbReference type="STRING" id="1104324.P186_1834"/>
<organism evidence="2 3">
    <name type="scientific">Pyrobaculum ferrireducens</name>
    <dbReference type="NCBI Taxonomy" id="1104324"/>
    <lineage>
        <taxon>Archaea</taxon>
        <taxon>Thermoproteota</taxon>
        <taxon>Thermoprotei</taxon>
        <taxon>Thermoproteales</taxon>
        <taxon>Thermoproteaceae</taxon>
        <taxon>Pyrobaculum</taxon>
    </lineage>
</organism>
<accession>G7VHE8</accession>